<accession>C9RGL0</accession>
<reference evidence="2" key="1">
    <citation type="submission" date="2009-10" db="EMBL/GenBank/DDBJ databases">
        <title>Complete sequence of chromosome of Methanocaldococcus vulcanius M7.</title>
        <authorList>
            <consortium name="US DOE Joint Genome Institute"/>
            <person name="Lucas S."/>
            <person name="Copeland A."/>
            <person name="Lapidus A."/>
            <person name="Glavina del Rio T."/>
            <person name="Dalin E."/>
            <person name="Tice H."/>
            <person name="Bruce D."/>
            <person name="Goodwin L."/>
            <person name="Pitluck S."/>
            <person name="Lcollab F.I."/>
            <person name="Brettin T."/>
            <person name="Detter J.C."/>
            <person name="Han C."/>
            <person name="Tapia R."/>
            <person name="Kuske C.R."/>
            <person name="Schmutz J."/>
            <person name="Larimer F."/>
            <person name="Land M."/>
            <person name="Hauser L."/>
            <person name="Kyrpides N."/>
            <person name="Ovchinikova G."/>
            <person name="Sieprawska-Lupa M."/>
            <person name="Whitman W.B."/>
            <person name="Woyke T."/>
        </authorList>
    </citation>
    <scope>NUCLEOTIDE SEQUENCE [LARGE SCALE GENOMIC DNA]</scope>
    <source>
        <strain evidence="2">M7</strain>
    </source>
</reference>
<keyword evidence="1" id="KW-0812">Transmembrane</keyword>
<dbReference type="InterPro" id="IPR013373">
    <property type="entry name" value="Flagellin/pilin_N_arc"/>
</dbReference>
<sequence>MFDFLKNKKALSPILALLIVLGVTIVVGAVFYAWGNGLFSSSQQKTQGALEGTTSNMFYDANAIRVSATCINNIKHQEVDDDSSWLGFPAGNGYIGIPSTSSWGSNAVYNTKYGTVFYDERFIVQIPVTIDTQDYKLTGVKVIGGTPEIVNMGGTYTTAFKNSDVKFYSYWLHLNDNYQLLDKNGNVFVGYINSSGMYEVSSGYVVAWNQTRDTYGELSSKVGVLNESQWTAVDSTTGIAPILETTWPMNDTACSNVKLYTASGEEFKPAFGNGTLVATWFLKPKALDSLFNNPEYVIGTLQKNSETTVNTYLFFNTIKLPNYKGTTNDGWMTFEVPLKVTSNEGVSKVVKVEFTVYDN</sequence>
<proteinExistence type="predicted"/>
<dbReference type="AlphaFoldDB" id="C9RGL0"/>
<protein>
    <recommendedName>
        <fullName evidence="4">Archaeal Type IV pilin N-terminal domain-containing protein</fullName>
    </recommendedName>
</protein>
<keyword evidence="1" id="KW-0472">Membrane</keyword>
<dbReference type="GeneID" id="8513191"/>
<evidence type="ECO:0000313" key="3">
    <source>
        <dbReference type="Proteomes" id="UP000002063"/>
    </source>
</evidence>
<dbReference type="NCBIfam" id="TIGR02537">
    <property type="entry name" value="arch_flag_Nterm"/>
    <property type="match status" value="1"/>
</dbReference>
<keyword evidence="1" id="KW-1133">Transmembrane helix</keyword>
<evidence type="ECO:0008006" key="4">
    <source>
        <dbReference type="Google" id="ProtNLM"/>
    </source>
</evidence>
<feature type="transmembrane region" description="Helical" evidence="1">
    <location>
        <begin position="12"/>
        <end position="34"/>
    </location>
</feature>
<dbReference type="EMBL" id="CP001787">
    <property type="protein sequence ID" value="ACX72712.1"/>
    <property type="molecule type" value="Genomic_DNA"/>
</dbReference>
<gene>
    <name evidence="2" type="ordered locus">Metvu_0854</name>
</gene>
<dbReference type="OrthoDB" id="65160at2157"/>
<dbReference type="HOGENOM" id="CLU_775263_0_0_2"/>
<evidence type="ECO:0000313" key="2">
    <source>
        <dbReference type="EMBL" id="ACX72712.1"/>
    </source>
</evidence>
<dbReference type="RefSeq" id="WP_015732932.1">
    <property type="nucleotide sequence ID" value="NC_013407.1"/>
</dbReference>
<keyword evidence="3" id="KW-1185">Reference proteome</keyword>
<evidence type="ECO:0000256" key="1">
    <source>
        <dbReference type="SAM" id="Phobius"/>
    </source>
</evidence>
<dbReference type="eggNOG" id="arCOG05987">
    <property type="taxonomic scope" value="Archaea"/>
</dbReference>
<organism evidence="2 3">
    <name type="scientific">Methanocaldococcus vulcanius (strain ATCC 700851 / DSM 12094 / M7)</name>
    <name type="common">Methanococcus vulcanius</name>
    <dbReference type="NCBI Taxonomy" id="579137"/>
    <lineage>
        <taxon>Archaea</taxon>
        <taxon>Methanobacteriati</taxon>
        <taxon>Methanobacteriota</taxon>
        <taxon>Methanomada group</taxon>
        <taxon>Methanococci</taxon>
        <taxon>Methanococcales</taxon>
        <taxon>Methanocaldococcaceae</taxon>
        <taxon>Methanocaldococcus</taxon>
    </lineage>
</organism>
<name>C9RGL0_METVM</name>
<dbReference type="KEGG" id="mvu:Metvu_0854"/>
<dbReference type="Proteomes" id="UP000002063">
    <property type="component" value="Chromosome"/>
</dbReference>